<accession>A0A832DEW7</accession>
<protein>
    <submittedName>
        <fullName evidence="2">Anthranilate synthase component I family protein</fullName>
    </submittedName>
</protein>
<feature type="domain" description="Chorismate-utilising enzyme C-terminal" evidence="1">
    <location>
        <begin position="2"/>
        <end position="113"/>
    </location>
</feature>
<reference evidence="2" key="1">
    <citation type="journal article" date="2020" name="mSystems">
        <title>Genome- and Community-Level Interaction Insights into Carbon Utilization and Element Cycling Functions of Hydrothermarchaeota in Hydrothermal Sediment.</title>
        <authorList>
            <person name="Zhou Z."/>
            <person name="Liu Y."/>
            <person name="Xu W."/>
            <person name="Pan J."/>
            <person name="Luo Z.H."/>
            <person name="Li M."/>
        </authorList>
    </citation>
    <scope>NUCLEOTIDE SEQUENCE [LARGE SCALE GENOMIC DNA]</scope>
    <source>
        <strain evidence="2">SpSt-1257</strain>
    </source>
</reference>
<dbReference type="InterPro" id="IPR019999">
    <property type="entry name" value="Anth_synth_I-like"/>
</dbReference>
<comment type="caution">
    <text evidence="2">The sequence shown here is derived from an EMBL/GenBank/DDBJ whole genome shotgun (WGS) entry which is preliminary data.</text>
</comment>
<dbReference type="InterPro" id="IPR015890">
    <property type="entry name" value="Chorismate_C"/>
</dbReference>
<dbReference type="PANTHER" id="PTHR11236">
    <property type="entry name" value="AMINOBENZOATE/ANTHRANILATE SYNTHASE"/>
    <property type="match status" value="1"/>
</dbReference>
<dbReference type="SUPFAM" id="SSF56322">
    <property type="entry name" value="ADC synthase"/>
    <property type="match status" value="1"/>
</dbReference>
<dbReference type="Gene3D" id="3.60.120.10">
    <property type="entry name" value="Anthranilate synthase"/>
    <property type="match status" value="1"/>
</dbReference>
<proteinExistence type="predicted"/>
<evidence type="ECO:0000259" key="1">
    <source>
        <dbReference type="Pfam" id="PF00425"/>
    </source>
</evidence>
<dbReference type="Pfam" id="PF00425">
    <property type="entry name" value="Chorismate_bind"/>
    <property type="match status" value="1"/>
</dbReference>
<dbReference type="InterPro" id="IPR005801">
    <property type="entry name" value="ADC_synthase"/>
</dbReference>
<dbReference type="GO" id="GO:0046820">
    <property type="term" value="F:4-amino-4-deoxychorismate synthase activity"/>
    <property type="evidence" value="ECO:0007669"/>
    <property type="project" value="TreeGrafter"/>
</dbReference>
<gene>
    <name evidence="2" type="ORF">ENO34_03990</name>
</gene>
<name>A0A832DEW7_9AQUI</name>
<dbReference type="GO" id="GO:0000162">
    <property type="term" value="P:L-tryptophan biosynthetic process"/>
    <property type="evidence" value="ECO:0007669"/>
    <property type="project" value="TreeGrafter"/>
</dbReference>
<dbReference type="AlphaFoldDB" id="A0A832DEW7"/>
<organism evidence="2">
    <name type="scientific">Sulfurihydrogenibium azorense</name>
    <dbReference type="NCBI Taxonomy" id="309806"/>
    <lineage>
        <taxon>Bacteria</taxon>
        <taxon>Pseudomonadati</taxon>
        <taxon>Aquificota</taxon>
        <taxon>Aquificia</taxon>
        <taxon>Aquificales</taxon>
        <taxon>Hydrogenothermaceae</taxon>
        <taxon>Sulfurihydrogenibium</taxon>
    </lineage>
</organism>
<dbReference type="Proteomes" id="UP000885621">
    <property type="component" value="Unassembled WGS sequence"/>
</dbReference>
<sequence length="127" mass="14393">ISEYSTLFQMSSTVKGVLEKNISLEEIILYTFPPGSVTGAPKKRAMEVIEELENKRRSIYCGTNVLIKPNLDFVMSVAIRQILFRKEKAYIFVGSGIVADSDPKQEWEETLIKAKANLKALNYFLEV</sequence>
<dbReference type="PANTHER" id="PTHR11236:SF50">
    <property type="entry name" value="AMINODEOXYCHORISMATE SYNTHASE COMPONENT 1"/>
    <property type="match status" value="1"/>
</dbReference>
<dbReference type="EMBL" id="DSFC01000231">
    <property type="protein sequence ID" value="HEV09542.1"/>
    <property type="molecule type" value="Genomic_DNA"/>
</dbReference>
<evidence type="ECO:0000313" key="2">
    <source>
        <dbReference type="EMBL" id="HEV09542.1"/>
    </source>
</evidence>
<feature type="non-terminal residue" evidence="2">
    <location>
        <position position="1"/>
    </location>
</feature>